<proteinExistence type="predicted"/>
<name>A0AAD9IZV1_9ANNE</name>
<gene>
    <name evidence="2" type="ORF">LSH36_796g00052</name>
</gene>
<keyword evidence="3" id="KW-1185">Reference proteome</keyword>
<keyword evidence="1" id="KW-0472">Membrane</keyword>
<feature type="transmembrane region" description="Helical" evidence="1">
    <location>
        <begin position="50"/>
        <end position="70"/>
    </location>
</feature>
<sequence>MPRGNEQSRDLTVSYDNKPSILVTLQTETDTPKTDIITNFKKSDASSLPFILGVIFVVMIVAVIIIIVILKKRKSREREHLKTSLRVRQISNLSGTNSPINGIYKEDVTEQDETTVCHLNTPEHVHSRCKTETRTENDNLHALHEGELVPNLTYLDEKCQISSDADLTSSLSDHNDSMVAEGCYTMANPVYETFSAESFTLQRIRTHINLNQKSKGGSLKYVLPEFSNDVDTEL</sequence>
<evidence type="ECO:0000256" key="1">
    <source>
        <dbReference type="SAM" id="Phobius"/>
    </source>
</evidence>
<dbReference type="EMBL" id="JAODUP010000796">
    <property type="protein sequence ID" value="KAK2143967.1"/>
    <property type="molecule type" value="Genomic_DNA"/>
</dbReference>
<dbReference type="Proteomes" id="UP001208570">
    <property type="component" value="Unassembled WGS sequence"/>
</dbReference>
<keyword evidence="1" id="KW-1133">Transmembrane helix</keyword>
<accession>A0AAD9IZV1</accession>
<protein>
    <submittedName>
        <fullName evidence="2">Uncharacterized protein</fullName>
    </submittedName>
</protein>
<reference evidence="2" key="1">
    <citation type="journal article" date="2023" name="Mol. Biol. Evol.">
        <title>Third-Generation Sequencing Reveals the Adaptive Role of the Epigenome in Three Deep-Sea Polychaetes.</title>
        <authorList>
            <person name="Perez M."/>
            <person name="Aroh O."/>
            <person name="Sun Y."/>
            <person name="Lan Y."/>
            <person name="Juniper S.K."/>
            <person name="Young C.R."/>
            <person name="Angers B."/>
            <person name="Qian P.Y."/>
        </authorList>
    </citation>
    <scope>NUCLEOTIDE SEQUENCE</scope>
    <source>
        <strain evidence="2">P08H-3</strain>
    </source>
</reference>
<evidence type="ECO:0000313" key="3">
    <source>
        <dbReference type="Proteomes" id="UP001208570"/>
    </source>
</evidence>
<evidence type="ECO:0000313" key="2">
    <source>
        <dbReference type="EMBL" id="KAK2143967.1"/>
    </source>
</evidence>
<dbReference type="AlphaFoldDB" id="A0AAD9IZV1"/>
<comment type="caution">
    <text evidence="2">The sequence shown here is derived from an EMBL/GenBank/DDBJ whole genome shotgun (WGS) entry which is preliminary data.</text>
</comment>
<organism evidence="2 3">
    <name type="scientific">Paralvinella palmiformis</name>
    <dbReference type="NCBI Taxonomy" id="53620"/>
    <lineage>
        <taxon>Eukaryota</taxon>
        <taxon>Metazoa</taxon>
        <taxon>Spiralia</taxon>
        <taxon>Lophotrochozoa</taxon>
        <taxon>Annelida</taxon>
        <taxon>Polychaeta</taxon>
        <taxon>Sedentaria</taxon>
        <taxon>Canalipalpata</taxon>
        <taxon>Terebellida</taxon>
        <taxon>Terebelliformia</taxon>
        <taxon>Alvinellidae</taxon>
        <taxon>Paralvinella</taxon>
    </lineage>
</organism>
<keyword evidence="1" id="KW-0812">Transmembrane</keyword>